<keyword evidence="1" id="KW-0812">Transmembrane</keyword>
<dbReference type="NCBIfam" id="NF041281">
    <property type="entry name" value="TraA_gammapb"/>
    <property type="match status" value="1"/>
</dbReference>
<gene>
    <name evidence="3" type="ORF">D2T29_12840</name>
</gene>
<evidence type="ECO:0000256" key="1">
    <source>
        <dbReference type="SAM" id="Phobius"/>
    </source>
</evidence>
<keyword evidence="1" id="KW-0472">Membrane</keyword>
<proteinExistence type="predicted"/>
<dbReference type="Proteomes" id="UP000284451">
    <property type="component" value="Unassembled WGS sequence"/>
</dbReference>
<keyword evidence="2" id="KW-0732">Signal</keyword>
<evidence type="ECO:0000313" key="3">
    <source>
        <dbReference type="EMBL" id="RWR30552.1"/>
    </source>
</evidence>
<accession>A0A443KD38</accession>
<protein>
    <submittedName>
        <fullName evidence="3">Pili assembly chaperone</fullName>
    </submittedName>
</protein>
<keyword evidence="1" id="KW-1133">Transmembrane helix</keyword>
<name>A0A443KD38_9RHOB</name>
<feature type="transmembrane region" description="Helical" evidence="1">
    <location>
        <begin position="40"/>
        <end position="61"/>
    </location>
</feature>
<dbReference type="AlphaFoldDB" id="A0A443KD38"/>
<reference evidence="3 4" key="2">
    <citation type="submission" date="2019-01" db="EMBL/GenBank/DDBJ databases">
        <authorList>
            <person name="Li Y."/>
        </authorList>
    </citation>
    <scope>NUCLEOTIDE SEQUENCE [LARGE SCALE GENOMIC DNA]</scope>
    <source>
        <strain evidence="3 4">07D10-4-3</strain>
    </source>
</reference>
<dbReference type="RefSeq" id="WP_128232758.1">
    <property type="nucleotide sequence ID" value="NZ_SAUY01000015.1"/>
</dbReference>
<feature type="transmembrane region" description="Helical" evidence="1">
    <location>
        <begin position="68"/>
        <end position="88"/>
    </location>
</feature>
<dbReference type="EMBL" id="SAUY01000015">
    <property type="protein sequence ID" value="RWR30552.1"/>
    <property type="molecule type" value="Genomic_DNA"/>
</dbReference>
<reference evidence="3 4" key="1">
    <citation type="submission" date="2019-01" db="EMBL/GenBank/DDBJ databases">
        <title>Sinorhodobacter populi sp. nov. isolated from the symptomatic bark tissue of Populus euramericana canker.</title>
        <authorList>
            <person name="Xu G."/>
        </authorList>
    </citation>
    <scope>NUCLEOTIDE SEQUENCE [LARGE SCALE GENOMIC DNA]</scope>
    <source>
        <strain evidence="3 4">07D10-4-3</strain>
    </source>
</reference>
<comment type="caution">
    <text evidence="3">The sequence shown here is derived from an EMBL/GenBank/DDBJ whole genome shotgun (WGS) entry which is preliminary data.</text>
</comment>
<dbReference type="InterPro" id="IPR059173">
    <property type="entry name" value="TraA_dom"/>
</dbReference>
<feature type="chain" id="PRO_5019328072" evidence="2">
    <location>
        <begin position="25"/>
        <end position="111"/>
    </location>
</feature>
<feature type="signal peptide" evidence="2">
    <location>
        <begin position="1"/>
        <end position="24"/>
    </location>
</feature>
<evidence type="ECO:0000313" key="4">
    <source>
        <dbReference type="Proteomes" id="UP000284451"/>
    </source>
</evidence>
<organism evidence="3 4">
    <name type="scientific">Paenirhodobacter populi</name>
    <dbReference type="NCBI Taxonomy" id="2306993"/>
    <lineage>
        <taxon>Bacteria</taxon>
        <taxon>Pseudomonadati</taxon>
        <taxon>Pseudomonadota</taxon>
        <taxon>Alphaproteobacteria</taxon>
        <taxon>Rhodobacterales</taxon>
        <taxon>Rhodobacter group</taxon>
        <taxon>Paenirhodobacter</taxon>
    </lineage>
</organism>
<sequence length="111" mass="11245">MKKLFKIAAIGGASALALTGMAHAGTSGTEFQEAYELILGWLNGYMGKLIALAFFATGLFMGVARQNLLACGIAIAVAFGIVIVPGVLDGVMTATLSADTAVAAIEAPVVK</sequence>
<evidence type="ECO:0000256" key="2">
    <source>
        <dbReference type="SAM" id="SignalP"/>
    </source>
</evidence>